<evidence type="ECO:0000313" key="5">
    <source>
        <dbReference type="Proteomes" id="UP001148482"/>
    </source>
</evidence>
<comment type="caution">
    <text evidence="4">The sequence shown here is derived from an EMBL/GenBank/DDBJ whole genome shotgun (WGS) entry which is preliminary data.</text>
</comment>
<dbReference type="Proteomes" id="UP001148482">
    <property type="component" value="Unassembled WGS sequence"/>
</dbReference>
<dbReference type="PANTHER" id="PTHR37299">
    <property type="entry name" value="TRANSCRIPTIONAL REGULATOR-RELATED"/>
    <property type="match status" value="1"/>
</dbReference>
<dbReference type="GO" id="GO:0000156">
    <property type="term" value="F:phosphorelay response regulator activity"/>
    <property type="evidence" value="ECO:0007669"/>
    <property type="project" value="InterPro"/>
</dbReference>
<dbReference type="PROSITE" id="PS50930">
    <property type="entry name" value="HTH_LYTTR"/>
    <property type="match status" value="1"/>
</dbReference>
<keyword evidence="4" id="KW-0238">DNA-binding</keyword>
<dbReference type="Gene3D" id="2.40.50.1020">
    <property type="entry name" value="LytTr DNA-binding domain"/>
    <property type="match status" value="1"/>
</dbReference>
<dbReference type="Gene3D" id="3.40.50.2300">
    <property type="match status" value="1"/>
</dbReference>
<reference evidence="4" key="1">
    <citation type="submission" date="2022-11" db="EMBL/GenBank/DDBJ databases">
        <title>Salinimicrobium profundisediminis sp. nov., isolated from deep-sea sediment of the Mariana Trench.</title>
        <authorList>
            <person name="Fu H."/>
        </authorList>
    </citation>
    <scope>NUCLEOTIDE SEQUENCE</scope>
    <source>
        <strain evidence="4">MT39</strain>
    </source>
</reference>
<dbReference type="EMBL" id="JAPJDA010000007">
    <property type="protein sequence ID" value="MCX2837696.1"/>
    <property type="molecule type" value="Genomic_DNA"/>
</dbReference>
<evidence type="ECO:0000259" key="3">
    <source>
        <dbReference type="PROSITE" id="PS50930"/>
    </source>
</evidence>
<feature type="domain" description="Response regulatory" evidence="2">
    <location>
        <begin position="2"/>
        <end position="113"/>
    </location>
</feature>
<dbReference type="InterPro" id="IPR011006">
    <property type="entry name" value="CheY-like_superfamily"/>
</dbReference>
<dbReference type="SMART" id="SM00850">
    <property type="entry name" value="LytTR"/>
    <property type="match status" value="1"/>
</dbReference>
<dbReference type="GO" id="GO:0003677">
    <property type="term" value="F:DNA binding"/>
    <property type="evidence" value="ECO:0007669"/>
    <property type="project" value="UniProtKB-KW"/>
</dbReference>
<evidence type="ECO:0000256" key="1">
    <source>
        <dbReference type="PROSITE-ProRule" id="PRU00169"/>
    </source>
</evidence>
<evidence type="ECO:0000313" key="4">
    <source>
        <dbReference type="EMBL" id="MCX2837696.1"/>
    </source>
</evidence>
<dbReference type="FunFam" id="3.40.50.2300:FF:000361">
    <property type="entry name" value="Two-component system response regulator"/>
    <property type="match status" value="1"/>
</dbReference>
<dbReference type="AlphaFoldDB" id="A0A9X3I0C1"/>
<name>A0A9X3I0C1_9FLAO</name>
<feature type="domain" description="HTH LytTR-type" evidence="3">
    <location>
        <begin position="143"/>
        <end position="249"/>
    </location>
</feature>
<organism evidence="4 5">
    <name type="scientific">Salinimicrobium profundisediminis</name>
    <dbReference type="NCBI Taxonomy" id="2994553"/>
    <lineage>
        <taxon>Bacteria</taxon>
        <taxon>Pseudomonadati</taxon>
        <taxon>Bacteroidota</taxon>
        <taxon>Flavobacteriia</taxon>
        <taxon>Flavobacteriales</taxon>
        <taxon>Flavobacteriaceae</taxon>
        <taxon>Salinimicrobium</taxon>
    </lineage>
</organism>
<sequence length="249" mass="28985">MQAVIVEDEKPSARRLQRMLESLGVKVRTTLHSVEEARDWFLKNQHPDLIFLDIQLSDGLSFEIFEDIEIKSPIIFTTAYDEYALQAFKLNSIDYLLKPIDDEELAAAVKKFQNNHQKRDVNVSFNELKSLLNIPGSGFKKRFSIQVGQHLKLIDVSEVVCFYSENKASYLHTSGNRSYLLNGSLDKLEPELDPEKFFRVSRKFIIAMEAIEDILTYSNMRLEVKLKDYNGEQIIVSRERVKDFKDWLQ</sequence>
<evidence type="ECO:0000259" key="2">
    <source>
        <dbReference type="PROSITE" id="PS50110"/>
    </source>
</evidence>
<dbReference type="SMART" id="SM00448">
    <property type="entry name" value="REC"/>
    <property type="match status" value="1"/>
</dbReference>
<dbReference type="Pfam" id="PF04397">
    <property type="entry name" value="LytTR"/>
    <property type="match status" value="1"/>
</dbReference>
<dbReference type="RefSeq" id="WP_266068946.1">
    <property type="nucleotide sequence ID" value="NZ_JAPJDA010000007.1"/>
</dbReference>
<keyword evidence="1" id="KW-0597">Phosphoprotein</keyword>
<accession>A0A9X3I0C1</accession>
<protein>
    <submittedName>
        <fullName evidence="4">LytTR family DNA-binding domain-containing protein</fullName>
    </submittedName>
</protein>
<dbReference type="InterPro" id="IPR001789">
    <property type="entry name" value="Sig_transdc_resp-reg_receiver"/>
</dbReference>
<feature type="modified residue" description="4-aspartylphosphate" evidence="1">
    <location>
        <position position="53"/>
    </location>
</feature>
<dbReference type="InterPro" id="IPR046947">
    <property type="entry name" value="LytR-like"/>
</dbReference>
<proteinExistence type="predicted"/>
<dbReference type="PANTHER" id="PTHR37299:SF1">
    <property type="entry name" value="STAGE 0 SPORULATION PROTEIN A HOMOLOG"/>
    <property type="match status" value="1"/>
</dbReference>
<dbReference type="SUPFAM" id="SSF52172">
    <property type="entry name" value="CheY-like"/>
    <property type="match status" value="1"/>
</dbReference>
<keyword evidence="5" id="KW-1185">Reference proteome</keyword>
<dbReference type="PROSITE" id="PS50110">
    <property type="entry name" value="RESPONSE_REGULATORY"/>
    <property type="match status" value="1"/>
</dbReference>
<gene>
    <name evidence="4" type="ORF">OQ279_05975</name>
</gene>
<dbReference type="Pfam" id="PF00072">
    <property type="entry name" value="Response_reg"/>
    <property type="match status" value="1"/>
</dbReference>
<dbReference type="InterPro" id="IPR007492">
    <property type="entry name" value="LytTR_DNA-bd_dom"/>
</dbReference>